<feature type="chain" id="PRO_5040188334" description="Trichome birefringence-like N-terminal domain-containing protein" evidence="7">
    <location>
        <begin position="30"/>
        <end position="355"/>
    </location>
</feature>
<dbReference type="GO" id="GO:0016020">
    <property type="term" value="C:membrane"/>
    <property type="evidence" value="ECO:0007669"/>
    <property type="project" value="UniProtKB-SubCell"/>
</dbReference>
<dbReference type="EMBL" id="JAMYWD010000001">
    <property type="protein sequence ID" value="KAJ4982245.1"/>
    <property type="molecule type" value="Genomic_DNA"/>
</dbReference>
<evidence type="ECO:0000256" key="7">
    <source>
        <dbReference type="SAM" id="SignalP"/>
    </source>
</evidence>
<dbReference type="GO" id="GO:0016413">
    <property type="term" value="F:O-acetyltransferase activity"/>
    <property type="evidence" value="ECO:0007669"/>
    <property type="project" value="InterPro"/>
</dbReference>
<evidence type="ECO:0000256" key="6">
    <source>
        <dbReference type="ARBA" id="ARBA00023136"/>
    </source>
</evidence>
<dbReference type="Pfam" id="PF14416">
    <property type="entry name" value="PMR5N"/>
    <property type="match status" value="1"/>
</dbReference>
<dbReference type="PANTHER" id="PTHR32285">
    <property type="entry name" value="PROTEIN TRICHOME BIREFRINGENCE-LIKE 9-RELATED"/>
    <property type="match status" value="1"/>
</dbReference>
<feature type="signal peptide" evidence="7">
    <location>
        <begin position="1"/>
        <end position="29"/>
    </location>
</feature>
<evidence type="ECO:0000256" key="3">
    <source>
        <dbReference type="ARBA" id="ARBA00022692"/>
    </source>
</evidence>
<name>A0A9Q0R4C0_9MAGN</name>
<dbReference type="AlphaFoldDB" id="A0A9Q0R4C0"/>
<protein>
    <recommendedName>
        <fullName evidence="12">Trichome birefringence-like N-terminal domain-containing protein</fullName>
    </recommendedName>
</protein>
<accession>A0A9Q0R4C0</accession>
<dbReference type="InterPro" id="IPR026057">
    <property type="entry name" value="TBL_C"/>
</dbReference>
<sequence length="355" mass="40261">MGIGILNYFSYLVFLLLISPCLHLTTALASSNCNIYQGSWVNGSNPFYDTSSCPFIDKEFDCQKNGRPDKLYLSYRWKPSACELPRFDGLDFMIRFKGKKIMFVGDSLSDNQWQSLICMLHTAVPQAKYNLARKDGIYTFRFPEYGVSVVFNHNLFLVDLVTEKIGRVLKLDSITSGDSWKEADVLIFNTWHWWLHQGKKQPWDYIEDGGKIYTDMNRLDAFEKGLITWSKWVETNINNTTRVFFQGISPTHFTGKDWNQPKGTCEGQTLPVNGSTYPGGLPPAVEVVKSALSKMSKHVELLDVTTLSQLRKDGHPSFYGNGAVLDCSHWCLAGVPDTWNHLFYASIVLDSAGKQ</sequence>
<dbReference type="GO" id="GO:0005794">
    <property type="term" value="C:Golgi apparatus"/>
    <property type="evidence" value="ECO:0007669"/>
    <property type="project" value="TreeGrafter"/>
</dbReference>
<organism evidence="10 11">
    <name type="scientific">Protea cynaroides</name>
    <dbReference type="NCBI Taxonomy" id="273540"/>
    <lineage>
        <taxon>Eukaryota</taxon>
        <taxon>Viridiplantae</taxon>
        <taxon>Streptophyta</taxon>
        <taxon>Embryophyta</taxon>
        <taxon>Tracheophyta</taxon>
        <taxon>Spermatophyta</taxon>
        <taxon>Magnoliopsida</taxon>
        <taxon>Proteales</taxon>
        <taxon>Proteaceae</taxon>
        <taxon>Protea</taxon>
    </lineage>
</organism>
<dbReference type="PANTHER" id="PTHR32285:SF206">
    <property type="entry name" value="PROTEIN TRICHOME BIREFRINGENCE-LIKE 37"/>
    <property type="match status" value="1"/>
</dbReference>
<keyword evidence="6" id="KW-0472">Membrane</keyword>
<keyword evidence="5" id="KW-1133">Transmembrane helix</keyword>
<evidence type="ECO:0000313" key="11">
    <source>
        <dbReference type="Proteomes" id="UP001141806"/>
    </source>
</evidence>
<evidence type="ECO:0000256" key="2">
    <source>
        <dbReference type="ARBA" id="ARBA00007727"/>
    </source>
</evidence>
<feature type="domain" description="Trichome birefringence-like C-terminal" evidence="8">
    <location>
        <begin position="84"/>
        <end position="345"/>
    </location>
</feature>
<dbReference type="Proteomes" id="UP001141806">
    <property type="component" value="Unassembled WGS sequence"/>
</dbReference>
<comment type="caution">
    <text evidence="10">The sequence shown here is derived from an EMBL/GenBank/DDBJ whole genome shotgun (WGS) entry which is preliminary data.</text>
</comment>
<comment type="similarity">
    <text evidence="2">Belongs to the PC-esterase family. TBL subfamily.</text>
</comment>
<dbReference type="InterPro" id="IPR025846">
    <property type="entry name" value="TBL_N"/>
</dbReference>
<feature type="domain" description="Trichome birefringence-like N-terminal" evidence="9">
    <location>
        <begin position="32"/>
        <end position="83"/>
    </location>
</feature>
<dbReference type="Pfam" id="PF13839">
    <property type="entry name" value="PC-Esterase"/>
    <property type="match status" value="1"/>
</dbReference>
<dbReference type="OrthoDB" id="630188at2759"/>
<keyword evidence="4" id="KW-0735">Signal-anchor</keyword>
<evidence type="ECO:0000259" key="8">
    <source>
        <dbReference type="Pfam" id="PF13839"/>
    </source>
</evidence>
<evidence type="ECO:0008006" key="12">
    <source>
        <dbReference type="Google" id="ProtNLM"/>
    </source>
</evidence>
<proteinExistence type="inferred from homology"/>
<evidence type="ECO:0000256" key="1">
    <source>
        <dbReference type="ARBA" id="ARBA00004167"/>
    </source>
</evidence>
<evidence type="ECO:0000259" key="9">
    <source>
        <dbReference type="Pfam" id="PF14416"/>
    </source>
</evidence>
<evidence type="ECO:0000256" key="4">
    <source>
        <dbReference type="ARBA" id="ARBA00022968"/>
    </source>
</evidence>
<keyword evidence="11" id="KW-1185">Reference proteome</keyword>
<keyword evidence="3" id="KW-0812">Transmembrane</keyword>
<dbReference type="InterPro" id="IPR029962">
    <property type="entry name" value="TBL"/>
</dbReference>
<comment type="subcellular location">
    <subcellularLocation>
        <location evidence="1">Membrane</location>
        <topology evidence="1">Single-pass membrane protein</topology>
    </subcellularLocation>
</comment>
<evidence type="ECO:0000313" key="10">
    <source>
        <dbReference type="EMBL" id="KAJ4982245.1"/>
    </source>
</evidence>
<reference evidence="10" key="1">
    <citation type="journal article" date="2023" name="Plant J.">
        <title>The genome of the king protea, Protea cynaroides.</title>
        <authorList>
            <person name="Chang J."/>
            <person name="Duong T.A."/>
            <person name="Schoeman C."/>
            <person name="Ma X."/>
            <person name="Roodt D."/>
            <person name="Barker N."/>
            <person name="Li Z."/>
            <person name="Van de Peer Y."/>
            <person name="Mizrachi E."/>
        </authorList>
    </citation>
    <scope>NUCLEOTIDE SEQUENCE</scope>
    <source>
        <tissue evidence="10">Young leaves</tissue>
    </source>
</reference>
<keyword evidence="7" id="KW-0732">Signal</keyword>
<evidence type="ECO:0000256" key="5">
    <source>
        <dbReference type="ARBA" id="ARBA00022989"/>
    </source>
</evidence>
<gene>
    <name evidence="10" type="ORF">NE237_033082</name>
</gene>